<keyword evidence="2" id="KW-0472">Membrane</keyword>
<sequence>MVKLCTPAIIYLIFSFTQILIDTFKGLYNTAMVKIIVMVMVTYLLQILCDRGLNIVSWIIVFVPFILMTVIVTMILYIFGLDAATGMAKYKCKDSKYNTINIDKQGNINIYDPYYNSKHDPVYFKYPNIVVPKPPPHPIVYQEKPMPQPIPQPIPQPMLPPQNYSSSPMFQ</sequence>
<organism evidence="3">
    <name type="scientific">viral metagenome</name>
    <dbReference type="NCBI Taxonomy" id="1070528"/>
    <lineage>
        <taxon>unclassified sequences</taxon>
        <taxon>metagenomes</taxon>
        <taxon>organismal metagenomes</taxon>
    </lineage>
</organism>
<evidence type="ECO:0000313" key="3">
    <source>
        <dbReference type="EMBL" id="QHT16062.1"/>
    </source>
</evidence>
<name>A0A6C0DI74_9ZZZZ</name>
<proteinExistence type="predicted"/>
<accession>A0A6C0DI74</accession>
<dbReference type="EMBL" id="MN739615">
    <property type="protein sequence ID" value="QHT16062.1"/>
    <property type="molecule type" value="Genomic_DNA"/>
</dbReference>
<feature type="compositionally biased region" description="Pro residues" evidence="1">
    <location>
        <begin position="148"/>
        <end position="160"/>
    </location>
</feature>
<reference evidence="3" key="1">
    <citation type="journal article" date="2020" name="Nature">
        <title>Giant virus diversity and host interactions through global metagenomics.</title>
        <authorList>
            <person name="Schulz F."/>
            <person name="Roux S."/>
            <person name="Paez-Espino D."/>
            <person name="Jungbluth S."/>
            <person name="Walsh D.A."/>
            <person name="Denef V.J."/>
            <person name="McMahon K.D."/>
            <person name="Konstantinidis K.T."/>
            <person name="Eloe-Fadrosh E.A."/>
            <person name="Kyrpides N.C."/>
            <person name="Woyke T."/>
        </authorList>
    </citation>
    <scope>NUCLEOTIDE SEQUENCE</scope>
    <source>
        <strain evidence="3">GVMAG-M-3300023174-182</strain>
    </source>
</reference>
<feature type="transmembrane region" description="Helical" evidence="2">
    <location>
        <begin position="55"/>
        <end position="79"/>
    </location>
</feature>
<keyword evidence="2" id="KW-0812">Transmembrane</keyword>
<evidence type="ECO:0000256" key="1">
    <source>
        <dbReference type="SAM" id="MobiDB-lite"/>
    </source>
</evidence>
<dbReference type="AlphaFoldDB" id="A0A6C0DI74"/>
<protein>
    <submittedName>
        <fullName evidence="3">Uncharacterized protein</fullName>
    </submittedName>
</protein>
<feature type="transmembrane region" description="Helical" evidence="2">
    <location>
        <begin position="31"/>
        <end position="49"/>
    </location>
</feature>
<feature type="transmembrane region" description="Helical" evidence="2">
    <location>
        <begin position="6"/>
        <end position="24"/>
    </location>
</feature>
<keyword evidence="2" id="KW-1133">Transmembrane helix</keyword>
<feature type="region of interest" description="Disordered" evidence="1">
    <location>
        <begin position="148"/>
        <end position="171"/>
    </location>
</feature>
<evidence type="ECO:0000256" key="2">
    <source>
        <dbReference type="SAM" id="Phobius"/>
    </source>
</evidence>